<protein>
    <submittedName>
        <fullName evidence="2">FIG004453: protein YceG like</fullName>
    </submittedName>
</protein>
<reference evidence="2" key="1">
    <citation type="submission" date="2020-02" db="EMBL/GenBank/DDBJ databases">
        <authorList>
            <person name="Meier V. D."/>
        </authorList>
    </citation>
    <scope>NUCLEOTIDE SEQUENCE</scope>
    <source>
        <strain evidence="2">AVDCRST_MAG85</strain>
    </source>
</reference>
<feature type="non-terminal residue" evidence="2">
    <location>
        <position position="1"/>
    </location>
</feature>
<gene>
    <name evidence="2" type="ORF">AVDCRST_MAG85-2622</name>
</gene>
<feature type="compositionally biased region" description="Basic and acidic residues" evidence="1">
    <location>
        <begin position="83"/>
        <end position="98"/>
    </location>
</feature>
<sequence>GDARSDDAAAGPHRPLRRRGRTPRSAQARQPPHDPAAAPSAGRGAQARTPAARPDPRDPRPPADRGRGLAGQHDLPAVQGGGGRDDQRHRPDRLDRRRGGGHPRRERHRRLRVRLHAALAARRSQPPGGDVPPEEGLLLRRRDQDARGGPAAAADGQPHDPRGPLAARVEPAPQAGRPEGQLPPGVGEADVGLQAPPLRRAQQPGEPRGLPVPGHVRAPARRHRAPPRGRPARRLPPQHQQGQHAPRPGAQPLDLRGADHRLDGRARGAGGQGAAADLRRHPQPPPGRDAARHRRDDPVRDAQLEPPAEGVRAGDRLALQHAPSRRPAARPDRQPGPRIDQGGGQPGGLRLPLLCGQARHVRRAQLLGDRRRVPGGRQQVQRGARARRRQLAGHLL</sequence>
<feature type="compositionally biased region" description="Basic residues" evidence="1">
    <location>
        <begin position="99"/>
        <end position="115"/>
    </location>
</feature>
<feature type="non-terminal residue" evidence="2">
    <location>
        <position position="396"/>
    </location>
</feature>
<organism evidence="2">
    <name type="scientific">uncultured Solirubrobacteraceae bacterium</name>
    <dbReference type="NCBI Taxonomy" id="1162706"/>
    <lineage>
        <taxon>Bacteria</taxon>
        <taxon>Bacillati</taxon>
        <taxon>Actinomycetota</taxon>
        <taxon>Thermoleophilia</taxon>
        <taxon>Solirubrobacterales</taxon>
        <taxon>Solirubrobacteraceae</taxon>
        <taxon>environmental samples</taxon>
    </lineage>
</organism>
<feature type="region of interest" description="Disordered" evidence="1">
    <location>
        <begin position="1"/>
        <end position="350"/>
    </location>
</feature>
<proteinExistence type="predicted"/>
<feature type="compositionally biased region" description="Basic and acidic residues" evidence="1">
    <location>
        <begin position="294"/>
        <end position="303"/>
    </location>
</feature>
<feature type="compositionally biased region" description="Basic and acidic residues" evidence="1">
    <location>
        <begin position="54"/>
        <end position="67"/>
    </location>
</feature>
<dbReference type="AlphaFoldDB" id="A0A6J4T8I5"/>
<evidence type="ECO:0000256" key="1">
    <source>
        <dbReference type="SAM" id="MobiDB-lite"/>
    </source>
</evidence>
<name>A0A6J4T8I5_9ACTN</name>
<feature type="compositionally biased region" description="Basic and acidic residues" evidence="1">
    <location>
        <begin position="256"/>
        <end position="266"/>
    </location>
</feature>
<feature type="compositionally biased region" description="Low complexity" evidence="1">
    <location>
        <begin position="35"/>
        <end position="52"/>
    </location>
</feature>
<accession>A0A6J4T8I5</accession>
<evidence type="ECO:0000313" key="2">
    <source>
        <dbReference type="EMBL" id="CAA9516133.1"/>
    </source>
</evidence>
<dbReference type="EMBL" id="CADCVT010000285">
    <property type="protein sequence ID" value="CAA9516133.1"/>
    <property type="molecule type" value="Genomic_DNA"/>
</dbReference>
<feature type="compositionally biased region" description="Basic residues" evidence="1">
    <location>
        <begin position="218"/>
        <end position="233"/>
    </location>
</feature>
<feature type="compositionally biased region" description="Low complexity" evidence="1">
    <location>
        <begin position="147"/>
        <end position="156"/>
    </location>
</feature>
<feature type="compositionally biased region" description="Basic and acidic residues" evidence="1">
    <location>
        <begin position="137"/>
        <end position="146"/>
    </location>
</feature>